<evidence type="ECO:0000313" key="7">
    <source>
        <dbReference type="EMBL" id="EFI95510.1"/>
    </source>
</evidence>
<name>D8Q8P3_SCHCM</name>
<keyword evidence="4" id="KW-0472">Membrane</keyword>
<dbReference type="Gene3D" id="4.10.240.10">
    <property type="entry name" value="Zn(2)-C6 fungal-type DNA-binding domain"/>
    <property type="match status" value="1"/>
</dbReference>
<feature type="domain" description="Zn(2)-C6 fungal-type" evidence="5">
    <location>
        <begin position="21"/>
        <end position="66"/>
    </location>
</feature>
<evidence type="ECO:0000259" key="6">
    <source>
        <dbReference type="SMART" id="SM00906"/>
    </source>
</evidence>
<dbReference type="HOGENOM" id="CLU_006019_0_1_1"/>
<keyword evidence="8" id="KW-1185">Reference proteome</keyword>
<dbReference type="AlphaFoldDB" id="D8Q8P3"/>
<dbReference type="CDD" id="cd12148">
    <property type="entry name" value="fungal_TF_MHR"/>
    <property type="match status" value="1"/>
</dbReference>
<evidence type="ECO:0000313" key="8">
    <source>
        <dbReference type="Proteomes" id="UP000007431"/>
    </source>
</evidence>
<feature type="transmembrane region" description="Helical" evidence="4">
    <location>
        <begin position="559"/>
        <end position="576"/>
    </location>
</feature>
<feature type="compositionally biased region" description="Basic residues" evidence="3">
    <location>
        <begin position="18"/>
        <end position="34"/>
    </location>
</feature>
<dbReference type="GeneID" id="9587903"/>
<dbReference type="RefSeq" id="XP_003030413.1">
    <property type="nucleotide sequence ID" value="XM_003030367.1"/>
</dbReference>
<dbReference type="eggNOG" id="ENOG502QSY2">
    <property type="taxonomic scope" value="Eukaryota"/>
</dbReference>
<dbReference type="GO" id="GO:0000981">
    <property type="term" value="F:DNA-binding transcription factor activity, RNA polymerase II-specific"/>
    <property type="evidence" value="ECO:0007669"/>
    <property type="project" value="InterPro"/>
</dbReference>
<feature type="region of interest" description="Disordered" evidence="3">
    <location>
        <begin position="1"/>
        <end position="41"/>
    </location>
</feature>
<evidence type="ECO:0000259" key="5">
    <source>
        <dbReference type="SMART" id="SM00066"/>
    </source>
</evidence>
<dbReference type="PANTHER" id="PTHR46910">
    <property type="entry name" value="TRANSCRIPTION FACTOR PDR1"/>
    <property type="match status" value="1"/>
</dbReference>
<dbReference type="OrthoDB" id="4456959at2759"/>
<dbReference type="Proteomes" id="UP000007431">
    <property type="component" value="Unassembled WGS sequence"/>
</dbReference>
<organism evidence="8">
    <name type="scientific">Schizophyllum commune (strain H4-8 / FGSC 9210)</name>
    <name type="common">Split gill fungus</name>
    <dbReference type="NCBI Taxonomy" id="578458"/>
    <lineage>
        <taxon>Eukaryota</taxon>
        <taxon>Fungi</taxon>
        <taxon>Dikarya</taxon>
        <taxon>Basidiomycota</taxon>
        <taxon>Agaricomycotina</taxon>
        <taxon>Agaricomycetes</taxon>
        <taxon>Agaricomycetidae</taxon>
        <taxon>Agaricales</taxon>
        <taxon>Schizophyllaceae</taxon>
        <taxon>Schizophyllum</taxon>
    </lineage>
</organism>
<dbReference type="InterPro" id="IPR007219">
    <property type="entry name" value="XnlR_reg_dom"/>
</dbReference>
<keyword evidence="1" id="KW-0479">Metal-binding</keyword>
<dbReference type="Pfam" id="PF04082">
    <property type="entry name" value="Fungal_trans"/>
    <property type="match status" value="1"/>
</dbReference>
<proteinExistence type="predicted"/>
<protein>
    <recommendedName>
        <fullName evidence="9">Zn(2)-C6 fungal-type domain-containing protein</fullName>
    </recommendedName>
</protein>
<dbReference type="VEuPathDB" id="FungiDB:SCHCODRAFT_058182"/>
<accession>D8Q8P3</accession>
<dbReference type="SUPFAM" id="SSF57701">
    <property type="entry name" value="Zn2/Cys6 DNA-binding domain"/>
    <property type="match status" value="1"/>
</dbReference>
<gene>
    <name evidence="7" type="ORF">SCHCODRAFT_58182</name>
</gene>
<evidence type="ECO:0000256" key="3">
    <source>
        <dbReference type="SAM" id="MobiDB-lite"/>
    </source>
</evidence>
<dbReference type="GO" id="GO:0006351">
    <property type="term" value="P:DNA-templated transcription"/>
    <property type="evidence" value="ECO:0007669"/>
    <property type="project" value="InterPro"/>
</dbReference>
<dbReference type="InterPro" id="IPR001138">
    <property type="entry name" value="Zn2Cys6_DnaBD"/>
</dbReference>
<sequence>MSSDEGDFAPSTSNPSNKKQKRLPRACDHCRKRKSDSSQMPGNRCSNCIAFNLECQHTIPVRKRGPQKRYVEELEARINKMEELLRKLNPGMDVAKELQKDGSSSPADANSPESFHLFNADSPEDIIDELEDERTQNELNDKLSRLDIHTLPLRFFGKSSSFMLMKSALNVKEEFIGKMNLEFFESDVRRDKFWRLEPWERRLVSDDDERKPLVFPQLSLLYRLVNLFFEEVQPVFNIFHQPTFMRELKNGLHLRDRFFGSTVLGVCAVAARFANEPATWLDDDPLSAGWMYFDQIRVMRKQSLFEVSSLYEIQCYCVCIMYIFGTTTPQGAWNLIGIALRFCEEVGVHRRNGAAKTVLTEQWKRVFWCLVIMDRMTSAFLGRPSAIHHDDIDAEYPVECDDEYWETSDPEVKFAQPEGTVAHTPIYFNTHLKVVDLHSIAFRNLYTTAKSRVQAGRYGPAWDQRIVSELDSELNNWMDSVPEFLRWDPTRADKTLFLQSAMLYCSYYYIQIQIHRPFIHKDSPLAFPSLAICTNAARSCARLLEAQVKKGWILRAPQMFIAAFSAGIVLLINVWGGRKRGLALDQDREMHDVWSCMNFLSVCEKTCVPFSI</sequence>
<dbReference type="GO" id="GO:0003677">
    <property type="term" value="F:DNA binding"/>
    <property type="evidence" value="ECO:0007669"/>
    <property type="project" value="InterPro"/>
</dbReference>
<keyword evidence="4" id="KW-1133">Transmembrane helix</keyword>
<evidence type="ECO:0000256" key="1">
    <source>
        <dbReference type="ARBA" id="ARBA00022723"/>
    </source>
</evidence>
<dbReference type="GO" id="GO:0008270">
    <property type="term" value="F:zinc ion binding"/>
    <property type="evidence" value="ECO:0007669"/>
    <property type="project" value="InterPro"/>
</dbReference>
<evidence type="ECO:0008006" key="9">
    <source>
        <dbReference type="Google" id="ProtNLM"/>
    </source>
</evidence>
<evidence type="ECO:0000256" key="2">
    <source>
        <dbReference type="ARBA" id="ARBA00023242"/>
    </source>
</evidence>
<dbReference type="SMART" id="SM00906">
    <property type="entry name" value="Fungal_trans"/>
    <property type="match status" value="1"/>
</dbReference>
<dbReference type="OMA" id="ECTHNIP"/>
<dbReference type="SMART" id="SM00066">
    <property type="entry name" value="GAL4"/>
    <property type="match status" value="1"/>
</dbReference>
<dbReference type="InterPro" id="IPR036864">
    <property type="entry name" value="Zn2-C6_fun-type_DNA-bd_sf"/>
</dbReference>
<dbReference type="PANTHER" id="PTHR46910:SF38">
    <property type="entry name" value="ZN(2)-C6 FUNGAL-TYPE DOMAIN-CONTAINING PROTEIN"/>
    <property type="match status" value="1"/>
</dbReference>
<dbReference type="InParanoid" id="D8Q8P3"/>
<dbReference type="CDD" id="cd00067">
    <property type="entry name" value="GAL4"/>
    <property type="match status" value="1"/>
</dbReference>
<dbReference type="InterPro" id="IPR050987">
    <property type="entry name" value="AtrR-like"/>
</dbReference>
<keyword evidence="4" id="KW-0812">Transmembrane</keyword>
<dbReference type="EMBL" id="GL377308">
    <property type="protein sequence ID" value="EFI95510.1"/>
    <property type="molecule type" value="Genomic_DNA"/>
</dbReference>
<evidence type="ECO:0000256" key="4">
    <source>
        <dbReference type="SAM" id="Phobius"/>
    </source>
</evidence>
<keyword evidence="2" id="KW-0539">Nucleus</keyword>
<dbReference type="KEGG" id="scm:SCHCO_058182"/>
<feature type="domain" description="Xylanolytic transcriptional activator regulatory" evidence="6">
    <location>
        <begin position="332"/>
        <end position="403"/>
    </location>
</feature>
<reference evidence="7 8" key="1">
    <citation type="journal article" date="2010" name="Nat. Biotechnol.">
        <title>Genome sequence of the model mushroom Schizophyllum commune.</title>
        <authorList>
            <person name="Ohm R.A."/>
            <person name="de Jong J.F."/>
            <person name="Lugones L.G."/>
            <person name="Aerts A."/>
            <person name="Kothe E."/>
            <person name="Stajich J.E."/>
            <person name="de Vries R.P."/>
            <person name="Record E."/>
            <person name="Levasseur A."/>
            <person name="Baker S.E."/>
            <person name="Bartholomew K.A."/>
            <person name="Coutinho P.M."/>
            <person name="Erdmann S."/>
            <person name="Fowler T.J."/>
            <person name="Gathman A.C."/>
            <person name="Lombard V."/>
            <person name="Henrissat B."/>
            <person name="Knabe N."/>
            <person name="Kuees U."/>
            <person name="Lilly W.W."/>
            <person name="Lindquist E."/>
            <person name="Lucas S."/>
            <person name="Magnuson J.K."/>
            <person name="Piumi F."/>
            <person name="Raudaskoski M."/>
            <person name="Salamov A."/>
            <person name="Schmutz J."/>
            <person name="Schwarze F.W.M.R."/>
            <person name="vanKuyk P.A."/>
            <person name="Horton J.S."/>
            <person name="Grigoriev I.V."/>
            <person name="Woesten H.A.B."/>
        </authorList>
    </citation>
    <scope>NUCLEOTIDE SEQUENCE [LARGE SCALE GENOMIC DNA]</scope>
    <source>
        <strain evidence="8">H4-8 / FGSC 9210</strain>
    </source>
</reference>